<dbReference type="GO" id="GO:0005634">
    <property type="term" value="C:nucleus"/>
    <property type="evidence" value="ECO:0007669"/>
    <property type="project" value="UniProtKB-SubCell"/>
</dbReference>
<dbReference type="GO" id="GO:0010032">
    <property type="term" value="P:meiotic chromosome condensation"/>
    <property type="evidence" value="ECO:0007669"/>
    <property type="project" value="TreeGrafter"/>
</dbReference>
<organism evidence="11 12">
    <name type="scientific">Hibiscus syriacus</name>
    <name type="common">Rose of Sharon</name>
    <dbReference type="NCBI Taxonomy" id="106335"/>
    <lineage>
        <taxon>Eukaryota</taxon>
        <taxon>Viridiplantae</taxon>
        <taxon>Streptophyta</taxon>
        <taxon>Embryophyta</taxon>
        <taxon>Tracheophyta</taxon>
        <taxon>Spermatophyta</taxon>
        <taxon>Magnoliopsida</taxon>
        <taxon>eudicotyledons</taxon>
        <taxon>Gunneridae</taxon>
        <taxon>Pentapetalae</taxon>
        <taxon>rosids</taxon>
        <taxon>malvids</taxon>
        <taxon>Malvales</taxon>
        <taxon>Malvaceae</taxon>
        <taxon>Malvoideae</taxon>
        <taxon>Hibiscus</taxon>
    </lineage>
</organism>
<feature type="compositionally biased region" description="Polar residues" evidence="7">
    <location>
        <begin position="222"/>
        <end position="238"/>
    </location>
</feature>
<feature type="compositionally biased region" description="Basic residues" evidence="7">
    <location>
        <begin position="613"/>
        <end position="624"/>
    </location>
</feature>
<keyword evidence="5" id="KW-0539">Nucleus</keyword>
<accession>A0A6A3BAX5</accession>
<feature type="domain" description="Condensin-2 complex subunit H2 C-terminal" evidence="9">
    <location>
        <begin position="471"/>
        <end position="605"/>
    </location>
</feature>
<proteinExistence type="inferred from homology"/>
<dbReference type="GO" id="GO:0000796">
    <property type="term" value="C:condensin complex"/>
    <property type="evidence" value="ECO:0007669"/>
    <property type="project" value="TreeGrafter"/>
</dbReference>
<feature type="compositionally biased region" description="Basic and acidic residues" evidence="7">
    <location>
        <begin position="212"/>
        <end position="221"/>
    </location>
</feature>
<dbReference type="PANTHER" id="PTHR14324:SF3">
    <property type="entry name" value="CONDENSIN-2 COMPLEX SUBUNIT H2"/>
    <property type="match status" value="1"/>
</dbReference>
<reference evidence="11" key="1">
    <citation type="submission" date="2019-09" db="EMBL/GenBank/DDBJ databases">
        <title>Draft genome information of white flower Hibiscus syriacus.</title>
        <authorList>
            <person name="Kim Y.-M."/>
        </authorList>
    </citation>
    <scope>NUCLEOTIDE SEQUENCE [LARGE SCALE GENOMIC DNA]</scope>
    <source>
        <strain evidence="11">YM2019G1</strain>
    </source>
</reference>
<dbReference type="AlphaFoldDB" id="A0A6A3BAX5"/>
<dbReference type="InterPro" id="IPR009378">
    <property type="entry name" value="H2_N"/>
</dbReference>
<evidence type="ECO:0000256" key="7">
    <source>
        <dbReference type="SAM" id="MobiDB-lite"/>
    </source>
</evidence>
<feature type="region of interest" description="Disordered" evidence="7">
    <location>
        <begin position="671"/>
        <end position="691"/>
    </location>
</feature>
<comment type="caution">
    <text evidence="11">The sequence shown here is derived from an EMBL/GenBank/DDBJ whole genome shotgun (WGS) entry which is preliminary data.</text>
</comment>
<evidence type="ECO:0000256" key="3">
    <source>
        <dbReference type="ARBA" id="ARBA00016903"/>
    </source>
</evidence>
<gene>
    <name evidence="11" type="ORF">F3Y22_tig00110198pilonHSYRG00014</name>
</gene>
<name>A0A6A3BAX5_HIBSY</name>
<keyword evidence="4" id="KW-0226">DNA condensation</keyword>
<evidence type="ECO:0000256" key="6">
    <source>
        <dbReference type="ARBA" id="ARBA00030479"/>
    </source>
</evidence>
<feature type="domain" description="Condensin II complex subunit H2 middle" evidence="10">
    <location>
        <begin position="158"/>
        <end position="308"/>
    </location>
</feature>
<dbReference type="InterPro" id="IPR031737">
    <property type="entry name" value="CNDH2_C"/>
</dbReference>
<dbReference type="InterPro" id="IPR031739">
    <property type="entry name" value="Ncaph2"/>
</dbReference>
<dbReference type="GO" id="GO:0003682">
    <property type="term" value="F:chromatin binding"/>
    <property type="evidence" value="ECO:0007669"/>
    <property type="project" value="TreeGrafter"/>
</dbReference>
<keyword evidence="12" id="KW-1185">Reference proteome</keyword>
<evidence type="ECO:0000313" key="11">
    <source>
        <dbReference type="EMBL" id="KAE8714210.1"/>
    </source>
</evidence>
<dbReference type="Proteomes" id="UP000436088">
    <property type="component" value="Unassembled WGS sequence"/>
</dbReference>
<evidence type="ECO:0000259" key="10">
    <source>
        <dbReference type="Pfam" id="PF16869"/>
    </source>
</evidence>
<feature type="region of interest" description="Disordered" evidence="7">
    <location>
        <begin position="1"/>
        <end position="41"/>
    </location>
</feature>
<dbReference type="PANTHER" id="PTHR14324">
    <property type="entry name" value="CONDENSIN-2 COMPLEX SUBUNIT H2"/>
    <property type="match status" value="1"/>
</dbReference>
<feature type="region of interest" description="Disordered" evidence="7">
    <location>
        <begin position="212"/>
        <end position="323"/>
    </location>
</feature>
<feature type="domain" description="Condensin II complex subunit H2 N-terminal" evidence="8">
    <location>
        <begin position="39"/>
        <end position="139"/>
    </location>
</feature>
<dbReference type="GO" id="GO:0051306">
    <property type="term" value="P:mitotic sister chromatid separation"/>
    <property type="evidence" value="ECO:0007669"/>
    <property type="project" value="TreeGrafter"/>
</dbReference>
<evidence type="ECO:0000259" key="9">
    <source>
        <dbReference type="Pfam" id="PF16858"/>
    </source>
</evidence>
<evidence type="ECO:0000256" key="4">
    <source>
        <dbReference type="ARBA" id="ARBA00023067"/>
    </source>
</evidence>
<feature type="region of interest" description="Disordered" evidence="7">
    <location>
        <begin position="613"/>
        <end position="633"/>
    </location>
</feature>
<evidence type="ECO:0000256" key="2">
    <source>
        <dbReference type="ARBA" id="ARBA00007844"/>
    </source>
</evidence>
<sequence length="691" mass="77076">MNSTHVNAKTNPNYGRKKMTGHQNNPQAGTSGGGDFGKFHGVQPERDLEANWEVDLAKKLEDYLLKICSGEITGSQYDDGHSSVNFTEAALLLQGSVQVYSRKVEYLYNLVLHALEFISQKRQQDQPDGASDQAEQMETNISLDSLSNKDTLVNHFVKPPANLVVLEGDCLVTSGDGSELESYLLATNDLYQDFILLDPYDSVAVDDYLKGNDAGKGEHGTNKGSSRCKTFQSPTRRSGGTAHKSSHGKNKDTNVNQTPRLDCDFGVNDHNIGPDQSAADDFGNVDHGFDMDDRHSEPRDLDDSDDDDNDPWKPLNPHEPGNLKVMPFRKVKASRTHAVNSTKSNPIITLFPLSRLHGTISPELIEMWEKQQNAFEKQRESKSPPLYEKLRQSLIGRGTGTTNAFHSLEEDNEDYGYNDENVDFGGPDFSMPENMPMDEDLPFTNKKHWDGDAEFGRNEMFDDGDPCSQASLEDLCHSHLDALLASMAENEKQSELAARVSSWKKNIELNLEEQDSHPPFDIHEYGETILDKLSLESDKGDVMPFGGLVKGQEKHDVARSFSALLQLVNNGDVALDRSGLDGESVCHTDINPFHVRLLKHDKRRVELRMPKNRVKSPLSKKRTKCDKNTSSPEKCLPVNSDSDYCSAKLSSQQNRKASAKLGKLGSVRCTPENKRRRRSRLVEPVDLQSAL</sequence>
<comment type="subcellular location">
    <subcellularLocation>
        <location evidence="1">Nucleus</location>
    </subcellularLocation>
</comment>
<protein>
    <recommendedName>
        <fullName evidence="3">Condensin-2 complex subunit H2</fullName>
    </recommendedName>
    <alternativeName>
        <fullName evidence="6">Non-SMC condensin II complex subunit H2</fullName>
    </alternativeName>
</protein>
<feature type="compositionally biased region" description="Basic and acidic residues" evidence="7">
    <location>
        <begin position="287"/>
        <end position="301"/>
    </location>
</feature>
<dbReference type="Pfam" id="PF16858">
    <property type="entry name" value="CNDH2_C"/>
    <property type="match status" value="1"/>
</dbReference>
<evidence type="ECO:0000256" key="1">
    <source>
        <dbReference type="ARBA" id="ARBA00004123"/>
    </source>
</evidence>
<feature type="compositionally biased region" description="Polar residues" evidence="7">
    <location>
        <begin position="1"/>
        <end position="13"/>
    </location>
</feature>
<evidence type="ECO:0000256" key="5">
    <source>
        <dbReference type="ARBA" id="ARBA00023242"/>
    </source>
</evidence>
<evidence type="ECO:0000313" key="12">
    <source>
        <dbReference type="Proteomes" id="UP000436088"/>
    </source>
</evidence>
<dbReference type="Pfam" id="PF16869">
    <property type="entry name" value="CNDH2_M"/>
    <property type="match status" value="1"/>
</dbReference>
<comment type="similarity">
    <text evidence="2">Belongs to the CND2 H2 (condensin-2 subunit 2) family.</text>
</comment>
<evidence type="ECO:0000259" key="8">
    <source>
        <dbReference type="Pfam" id="PF06278"/>
    </source>
</evidence>
<dbReference type="EMBL" id="VEPZ02000872">
    <property type="protein sequence ID" value="KAE8714210.1"/>
    <property type="molecule type" value="Genomic_DNA"/>
</dbReference>
<dbReference type="Pfam" id="PF06278">
    <property type="entry name" value="CNDH2_N"/>
    <property type="match status" value="1"/>
</dbReference>
<dbReference type="InterPro" id="IPR031719">
    <property type="entry name" value="H2_M"/>
</dbReference>